<protein>
    <submittedName>
        <fullName evidence="1">Uncharacterized protein</fullName>
    </submittedName>
</protein>
<evidence type="ECO:0000313" key="1">
    <source>
        <dbReference type="EMBL" id="KIJ13868.1"/>
    </source>
</evidence>
<sequence>VVPNGHYIATYNEVIFVLPYQGEIGPYYLITQGKLIGVVAQWQKASPFVIGVSGASFSKVSSVQQGWQRVEDAIDAGQTKYL</sequence>
<feature type="non-terminal residue" evidence="1">
    <location>
        <position position="82"/>
    </location>
</feature>
<dbReference type="InterPro" id="IPR009027">
    <property type="entry name" value="Ribosomal_bL9/RNase_H1_N"/>
</dbReference>
<gene>
    <name evidence="1" type="ORF">PAXINDRAFT_80169</name>
</gene>
<accession>A0A0C9TUE4</accession>
<dbReference type="OrthoDB" id="3270804at2759"/>
<dbReference type="HOGENOM" id="CLU_180224_0_0_1"/>
<name>A0A0C9TUE4_PAXIN</name>
<dbReference type="SUPFAM" id="SSF55658">
    <property type="entry name" value="L9 N-domain-like"/>
    <property type="match status" value="1"/>
</dbReference>
<dbReference type="AlphaFoldDB" id="A0A0C9TUE4"/>
<organism evidence="1 2">
    <name type="scientific">Paxillus involutus ATCC 200175</name>
    <dbReference type="NCBI Taxonomy" id="664439"/>
    <lineage>
        <taxon>Eukaryota</taxon>
        <taxon>Fungi</taxon>
        <taxon>Dikarya</taxon>
        <taxon>Basidiomycota</taxon>
        <taxon>Agaricomycotina</taxon>
        <taxon>Agaricomycetes</taxon>
        <taxon>Agaricomycetidae</taxon>
        <taxon>Boletales</taxon>
        <taxon>Paxilineae</taxon>
        <taxon>Paxillaceae</taxon>
        <taxon>Paxillus</taxon>
    </lineage>
</organism>
<reference evidence="2" key="2">
    <citation type="submission" date="2015-01" db="EMBL/GenBank/DDBJ databases">
        <title>Evolutionary Origins and Diversification of the Mycorrhizal Mutualists.</title>
        <authorList>
            <consortium name="DOE Joint Genome Institute"/>
            <consortium name="Mycorrhizal Genomics Consortium"/>
            <person name="Kohler A."/>
            <person name="Kuo A."/>
            <person name="Nagy L.G."/>
            <person name="Floudas D."/>
            <person name="Copeland A."/>
            <person name="Barry K.W."/>
            <person name="Cichocki N."/>
            <person name="Veneault-Fourrey C."/>
            <person name="LaButti K."/>
            <person name="Lindquist E.A."/>
            <person name="Lipzen A."/>
            <person name="Lundell T."/>
            <person name="Morin E."/>
            <person name="Murat C."/>
            <person name="Riley R."/>
            <person name="Ohm R."/>
            <person name="Sun H."/>
            <person name="Tunlid A."/>
            <person name="Henrissat B."/>
            <person name="Grigoriev I.V."/>
            <person name="Hibbett D.S."/>
            <person name="Martin F."/>
        </authorList>
    </citation>
    <scope>NUCLEOTIDE SEQUENCE [LARGE SCALE GENOMIC DNA]</scope>
    <source>
        <strain evidence="2">ATCC 200175</strain>
    </source>
</reference>
<keyword evidence="2" id="KW-1185">Reference proteome</keyword>
<evidence type="ECO:0000313" key="2">
    <source>
        <dbReference type="Proteomes" id="UP000053647"/>
    </source>
</evidence>
<reference evidence="1 2" key="1">
    <citation type="submission" date="2014-06" db="EMBL/GenBank/DDBJ databases">
        <authorList>
            <consortium name="DOE Joint Genome Institute"/>
            <person name="Kuo A."/>
            <person name="Kohler A."/>
            <person name="Nagy L.G."/>
            <person name="Floudas D."/>
            <person name="Copeland A."/>
            <person name="Barry K.W."/>
            <person name="Cichocki N."/>
            <person name="Veneault-Fourrey C."/>
            <person name="LaButti K."/>
            <person name="Lindquist E.A."/>
            <person name="Lipzen A."/>
            <person name="Lundell T."/>
            <person name="Morin E."/>
            <person name="Murat C."/>
            <person name="Sun H."/>
            <person name="Tunlid A."/>
            <person name="Henrissat B."/>
            <person name="Grigoriev I.V."/>
            <person name="Hibbett D.S."/>
            <person name="Martin F."/>
            <person name="Nordberg H.P."/>
            <person name="Cantor M.N."/>
            <person name="Hua S.X."/>
        </authorList>
    </citation>
    <scope>NUCLEOTIDE SEQUENCE [LARGE SCALE GENOMIC DNA]</scope>
    <source>
        <strain evidence="1 2">ATCC 200175</strain>
    </source>
</reference>
<dbReference type="Proteomes" id="UP000053647">
    <property type="component" value="Unassembled WGS sequence"/>
</dbReference>
<proteinExistence type="predicted"/>
<dbReference type="EMBL" id="KN819347">
    <property type="protein sequence ID" value="KIJ13868.1"/>
    <property type="molecule type" value="Genomic_DNA"/>
</dbReference>